<dbReference type="KEGG" id="mmab:HQ865_20030"/>
<dbReference type="Proteomes" id="UP000505355">
    <property type="component" value="Chromosome"/>
</dbReference>
<name>A0A7D4TX21_9SPHI</name>
<protein>
    <submittedName>
        <fullName evidence="1">Uncharacterized protein</fullName>
    </submittedName>
</protein>
<proteinExistence type="predicted"/>
<sequence>MKRPILFALICLLFVACKKKDPGAEIYIDPVIADNYTADAQQLLFRLLQNGSVSTDKDKPQFNQGELNKILANLQAVYNLKTPQSDSAMKMHVYPHISLSGISLQVDKNSTEGQKVLSYTPTDAGFNNLMSKYGFTFYRSLYTPSFGFVAITTNAKYNIPPLLTAFKSFPYIISAEQDGAIGDGNDITYTIMPSGVDIGFAMKSGDCPAGCINSYGWRYHVAANYKVTYLGRF</sequence>
<dbReference type="PROSITE" id="PS51257">
    <property type="entry name" value="PROKAR_LIPOPROTEIN"/>
    <property type="match status" value="1"/>
</dbReference>
<dbReference type="AlphaFoldDB" id="A0A7D4TX21"/>
<keyword evidence="2" id="KW-1185">Reference proteome</keyword>
<accession>A0A7D4TX21</accession>
<dbReference type="EMBL" id="CP054139">
    <property type="protein sequence ID" value="QKJ31955.1"/>
    <property type="molecule type" value="Genomic_DNA"/>
</dbReference>
<organism evidence="1 2">
    <name type="scientific">Mucilaginibacter mali</name>
    <dbReference type="NCBI Taxonomy" id="2740462"/>
    <lineage>
        <taxon>Bacteria</taxon>
        <taxon>Pseudomonadati</taxon>
        <taxon>Bacteroidota</taxon>
        <taxon>Sphingobacteriia</taxon>
        <taxon>Sphingobacteriales</taxon>
        <taxon>Sphingobacteriaceae</taxon>
        <taxon>Mucilaginibacter</taxon>
    </lineage>
</organism>
<evidence type="ECO:0000313" key="2">
    <source>
        <dbReference type="Proteomes" id="UP000505355"/>
    </source>
</evidence>
<evidence type="ECO:0000313" key="1">
    <source>
        <dbReference type="EMBL" id="QKJ31955.1"/>
    </source>
</evidence>
<reference evidence="1 2" key="1">
    <citation type="submission" date="2020-05" db="EMBL/GenBank/DDBJ databases">
        <title>Mucilaginibacter mali sp. nov.</title>
        <authorList>
            <person name="Kim H.S."/>
            <person name="Lee K.C."/>
            <person name="Suh M.K."/>
            <person name="Kim J.-S."/>
            <person name="Han K.-I."/>
            <person name="Eom M.K."/>
            <person name="Shin Y.K."/>
            <person name="Lee J.-S."/>
        </authorList>
    </citation>
    <scope>NUCLEOTIDE SEQUENCE [LARGE SCALE GENOMIC DNA]</scope>
    <source>
        <strain evidence="1 2">G2-14</strain>
    </source>
</reference>
<dbReference type="RefSeq" id="WP_173416609.1">
    <property type="nucleotide sequence ID" value="NZ_CP054139.1"/>
</dbReference>
<gene>
    <name evidence="1" type="ORF">HQ865_20030</name>
</gene>